<dbReference type="AlphaFoldDB" id="A0A2T2WNQ6"/>
<dbReference type="InterPro" id="IPR011042">
    <property type="entry name" value="6-blade_b-propeller_TolB-like"/>
</dbReference>
<dbReference type="EMBL" id="PXYV01000002">
    <property type="protein sequence ID" value="PSR23885.1"/>
    <property type="molecule type" value="Genomic_DNA"/>
</dbReference>
<dbReference type="GO" id="GO:0004252">
    <property type="term" value="F:serine-type endopeptidase activity"/>
    <property type="evidence" value="ECO:0007669"/>
    <property type="project" value="TreeGrafter"/>
</dbReference>
<name>A0A2T2WNQ6_9FIRM</name>
<dbReference type="InterPro" id="IPR029058">
    <property type="entry name" value="AB_hydrolase_fold"/>
</dbReference>
<feature type="domain" description="Peptidase S9 prolyl oligopeptidase catalytic" evidence="3">
    <location>
        <begin position="497"/>
        <end position="700"/>
    </location>
</feature>
<dbReference type="Gene3D" id="3.40.50.1820">
    <property type="entry name" value="alpha/beta hydrolase"/>
    <property type="match status" value="1"/>
</dbReference>
<evidence type="ECO:0000313" key="5">
    <source>
        <dbReference type="Proteomes" id="UP000241848"/>
    </source>
</evidence>
<dbReference type="InterPro" id="IPR001375">
    <property type="entry name" value="Peptidase_S9_cat"/>
</dbReference>
<dbReference type="PANTHER" id="PTHR42776:SF27">
    <property type="entry name" value="DIPEPTIDYL PEPTIDASE FAMILY MEMBER 6"/>
    <property type="match status" value="1"/>
</dbReference>
<dbReference type="SUPFAM" id="SSF53474">
    <property type="entry name" value="alpha/beta-Hydrolases"/>
    <property type="match status" value="1"/>
</dbReference>
<dbReference type="Pfam" id="PF00326">
    <property type="entry name" value="Peptidase_S9"/>
    <property type="match status" value="1"/>
</dbReference>
<proteinExistence type="predicted"/>
<dbReference type="InterPro" id="IPR011659">
    <property type="entry name" value="WD40"/>
</dbReference>
<keyword evidence="2" id="KW-0720">Serine protease</keyword>
<dbReference type="Proteomes" id="UP000241848">
    <property type="component" value="Unassembled WGS sequence"/>
</dbReference>
<dbReference type="PANTHER" id="PTHR42776">
    <property type="entry name" value="SERINE PEPTIDASE S9 FAMILY MEMBER"/>
    <property type="match status" value="1"/>
</dbReference>
<evidence type="ECO:0000256" key="1">
    <source>
        <dbReference type="ARBA" id="ARBA00022801"/>
    </source>
</evidence>
<dbReference type="GO" id="GO:0006508">
    <property type="term" value="P:proteolysis"/>
    <property type="evidence" value="ECO:0007669"/>
    <property type="project" value="InterPro"/>
</dbReference>
<gene>
    <name evidence="4" type="ORF">C7B45_00965</name>
</gene>
<keyword evidence="1" id="KW-0378">Hydrolase</keyword>
<protein>
    <recommendedName>
        <fullName evidence="3">Peptidase S9 prolyl oligopeptidase catalytic domain-containing protein</fullName>
    </recommendedName>
</protein>
<dbReference type="SUPFAM" id="SSF82171">
    <property type="entry name" value="DPP6 N-terminal domain-like"/>
    <property type="match status" value="1"/>
</dbReference>
<dbReference type="Gene3D" id="2.120.10.30">
    <property type="entry name" value="TolB, C-terminal domain"/>
    <property type="match status" value="2"/>
</dbReference>
<keyword evidence="2" id="KW-0645">Protease</keyword>
<dbReference type="Pfam" id="PF07676">
    <property type="entry name" value="PD40"/>
    <property type="match status" value="3"/>
</dbReference>
<evidence type="ECO:0000259" key="3">
    <source>
        <dbReference type="Pfam" id="PF00326"/>
    </source>
</evidence>
<evidence type="ECO:0000256" key="2">
    <source>
        <dbReference type="ARBA" id="ARBA00022825"/>
    </source>
</evidence>
<evidence type="ECO:0000313" key="4">
    <source>
        <dbReference type="EMBL" id="PSR23885.1"/>
    </source>
</evidence>
<sequence length="707" mass="79478">MTNLPKTPLRLSDFYDYAQVTECVVSPLGDKAAYILKRPLQQKNEYTSNVFVVSTDGSTVPHPLSRGQRTDRMPRFSPDGSAIAILSARATDMADAADDAKEEPRPQLWLYDLLKGGEPRQLTQHPEGIRSFCWTPDGTRMVVSARSPSVEQTAYLKSIRDEKSPGPLVLTRVQHKTDEEGYLDNVQTHLFLLDLNTGALDLLTDGNASELDPVCSPDGKWILFRSNRTGDPDNNCRDDLWLISLETREVRRLTYGDVQARHPAFSPDGQWVAFVSSKEPENNYALNRLWMVAVADALPVPQFPHNLGQGWTQIGGIIADTVVGDPVSHARVYPISEQATNLQSVAADFTGFLEGPIHFEDREHLLALASDRAQSKLFRFHLQTGASTVCYPLDESNGTVTDFDTTGEHTIILANHPHTGPECFRLEPDGTIRQLSVASSSWIAQRTTVPFQKIRYQDHDGQDIEAWVLTPPQYHGQEPLPLIVSIHGGPMSYEAPEFEFETQYWANRGYAVLLVNYRGSTSYGEDFCQVIRGRWGPMEHDDVMCGIDALIERGWADPKRLYCTGFSMGGIMTNWAVGHTDRFQAAVTEHGVWDYVSAFGTDDCHLWWQDDLGVPWQNRSAYWHTSPASGLTHIHTPLLITAGEHDWRCPLSQAEQLYVSLKKRGVETELVIYPAEHHESDSRPHRAVDRLRRIDQWFARFGGIPTD</sequence>
<reference evidence="4 5" key="1">
    <citation type="journal article" date="2014" name="BMC Genomics">
        <title>Comparison of environmental and isolate Sulfobacillus genomes reveals diverse carbon, sulfur, nitrogen, and hydrogen metabolisms.</title>
        <authorList>
            <person name="Justice N.B."/>
            <person name="Norman A."/>
            <person name="Brown C.T."/>
            <person name="Singh A."/>
            <person name="Thomas B.C."/>
            <person name="Banfield J.F."/>
        </authorList>
    </citation>
    <scope>NUCLEOTIDE SEQUENCE [LARGE SCALE GENOMIC DNA]</scope>
    <source>
        <strain evidence="4">AMDSBA3</strain>
    </source>
</reference>
<accession>A0A2T2WNQ6</accession>
<comment type="caution">
    <text evidence="4">The sequence shown here is derived from an EMBL/GenBank/DDBJ whole genome shotgun (WGS) entry which is preliminary data.</text>
</comment>
<organism evidence="4 5">
    <name type="scientific">Sulfobacillus acidophilus</name>
    <dbReference type="NCBI Taxonomy" id="53633"/>
    <lineage>
        <taxon>Bacteria</taxon>
        <taxon>Bacillati</taxon>
        <taxon>Bacillota</taxon>
        <taxon>Clostridia</taxon>
        <taxon>Eubacteriales</taxon>
        <taxon>Clostridiales Family XVII. Incertae Sedis</taxon>
        <taxon>Sulfobacillus</taxon>
    </lineage>
</organism>